<reference evidence="5 6" key="1">
    <citation type="submission" date="2015-11" db="EMBL/GenBank/DDBJ databases">
        <authorList>
            <person name="Lin W."/>
        </authorList>
    </citation>
    <scope>NUCLEOTIDE SEQUENCE [LARGE SCALE GENOMIC DNA]</scope>
    <source>
        <strain evidence="5 6">HCH-1</strain>
    </source>
</reference>
<dbReference type="RefSeq" id="WP_085050954.1">
    <property type="nucleotide sequence ID" value="NZ_LNQR01000019.1"/>
</dbReference>
<evidence type="ECO:0000256" key="1">
    <source>
        <dbReference type="ARBA" id="ARBA00000830"/>
    </source>
</evidence>
<accession>A0ABR5SJR7</accession>
<evidence type="ECO:0000313" key="5">
    <source>
        <dbReference type="EMBL" id="KWT92841.1"/>
    </source>
</evidence>
<dbReference type="EMBL" id="LNQR01000019">
    <property type="protein sequence ID" value="KWT92841.1"/>
    <property type="molecule type" value="Genomic_DNA"/>
</dbReference>
<protein>
    <recommendedName>
        <fullName evidence="4">phosphoglycolate phosphatase</fullName>
        <ecNumber evidence="4">3.1.3.18</ecNumber>
    </recommendedName>
</protein>
<dbReference type="NCBIfam" id="TIGR01549">
    <property type="entry name" value="HAD-SF-IA-v1"/>
    <property type="match status" value="1"/>
</dbReference>
<dbReference type="Gene3D" id="3.40.50.1000">
    <property type="entry name" value="HAD superfamily/HAD-like"/>
    <property type="match status" value="1"/>
</dbReference>
<dbReference type="Gene3D" id="1.10.150.240">
    <property type="entry name" value="Putative phosphatase, domain 2"/>
    <property type="match status" value="1"/>
</dbReference>
<dbReference type="InterPro" id="IPR050155">
    <property type="entry name" value="HAD-like_hydrolase_sf"/>
</dbReference>
<dbReference type="PANTHER" id="PTHR43434:SF1">
    <property type="entry name" value="PHOSPHOGLYCOLATE PHOSPHATASE"/>
    <property type="match status" value="1"/>
</dbReference>
<evidence type="ECO:0000256" key="3">
    <source>
        <dbReference type="ARBA" id="ARBA00006171"/>
    </source>
</evidence>
<comment type="caution">
    <text evidence="5">The sequence shown here is derived from an EMBL/GenBank/DDBJ whole genome shotgun (WGS) entry which is preliminary data.</text>
</comment>
<dbReference type="Proteomes" id="UP000060487">
    <property type="component" value="Unassembled WGS sequence"/>
</dbReference>
<dbReference type="SFLD" id="SFLDS00003">
    <property type="entry name" value="Haloacid_Dehalogenase"/>
    <property type="match status" value="1"/>
</dbReference>
<evidence type="ECO:0000256" key="4">
    <source>
        <dbReference type="ARBA" id="ARBA00013078"/>
    </source>
</evidence>
<keyword evidence="6" id="KW-1185">Reference proteome</keyword>
<dbReference type="Pfam" id="PF13419">
    <property type="entry name" value="HAD_2"/>
    <property type="match status" value="1"/>
</dbReference>
<dbReference type="EC" id="3.1.3.18" evidence="4"/>
<dbReference type="InterPro" id="IPR023198">
    <property type="entry name" value="PGP-like_dom2"/>
</dbReference>
<proteinExistence type="inferred from homology"/>
<dbReference type="InterPro" id="IPR036412">
    <property type="entry name" value="HAD-like_sf"/>
</dbReference>
<name>A0ABR5SJR7_9BACT</name>
<comment type="catalytic activity">
    <reaction evidence="1">
        <text>2-phosphoglycolate + H2O = glycolate + phosphate</text>
        <dbReference type="Rhea" id="RHEA:14369"/>
        <dbReference type="ChEBI" id="CHEBI:15377"/>
        <dbReference type="ChEBI" id="CHEBI:29805"/>
        <dbReference type="ChEBI" id="CHEBI:43474"/>
        <dbReference type="ChEBI" id="CHEBI:58033"/>
        <dbReference type="EC" id="3.1.3.18"/>
    </reaction>
</comment>
<gene>
    <name evidence="5" type="ORF">ASN18_0427</name>
</gene>
<comment type="pathway">
    <text evidence="2">Organic acid metabolism; glycolate biosynthesis; glycolate from 2-phosphoglycolate: step 1/1.</text>
</comment>
<dbReference type="InterPro" id="IPR041492">
    <property type="entry name" value="HAD_2"/>
</dbReference>
<keyword evidence="5" id="KW-0378">Hydrolase</keyword>
<dbReference type="SUPFAM" id="SSF56784">
    <property type="entry name" value="HAD-like"/>
    <property type="match status" value="1"/>
</dbReference>
<dbReference type="InterPro" id="IPR006439">
    <property type="entry name" value="HAD-SF_hydro_IA"/>
</dbReference>
<dbReference type="PANTHER" id="PTHR43434">
    <property type="entry name" value="PHOSPHOGLYCOLATE PHOSPHATASE"/>
    <property type="match status" value="1"/>
</dbReference>
<evidence type="ECO:0000313" key="6">
    <source>
        <dbReference type="Proteomes" id="UP000060487"/>
    </source>
</evidence>
<dbReference type="GO" id="GO:0008253">
    <property type="term" value="F:5'-nucleotidase activity"/>
    <property type="evidence" value="ECO:0007669"/>
    <property type="project" value="UniProtKB-EC"/>
</dbReference>
<comment type="similarity">
    <text evidence="3">Belongs to the HAD-like hydrolase superfamily. CbbY/CbbZ/Gph/YieH family.</text>
</comment>
<dbReference type="InterPro" id="IPR023214">
    <property type="entry name" value="HAD_sf"/>
</dbReference>
<organism evidence="5 6">
    <name type="scientific">Candidatus Magnetominusculus xianensis</name>
    <dbReference type="NCBI Taxonomy" id="1748249"/>
    <lineage>
        <taxon>Bacteria</taxon>
        <taxon>Pseudomonadati</taxon>
        <taxon>Nitrospirota</taxon>
        <taxon>Nitrospiria</taxon>
        <taxon>Nitrospirales</taxon>
        <taxon>Nitrospiraceae</taxon>
        <taxon>Candidatus Magnetominusculus</taxon>
    </lineage>
</organism>
<dbReference type="SFLD" id="SFLDG01129">
    <property type="entry name" value="C1.5:_HAD__Beta-PGM__Phosphata"/>
    <property type="match status" value="1"/>
</dbReference>
<evidence type="ECO:0000256" key="2">
    <source>
        <dbReference type="ARBA" id="ARBA00004818"/>
    </source>
</evidence>
<sequence length="221" mass="24973">MINSIIFDFDGVLVESVDIKTRAFARLFEPEGQSVMARVVEFHLQNAGVSRFDKFRYIYEHILERPLTTERFDELCKHFADLVVNEVSQAPYVSGALEFLDNFAISAYKCFVSTATPQAEIEQIIRHRHMGKYFKAVHGAPKKKSAIVQEILETHGIAPETAVYVGDAMSDYKAASVNHVPFIARIRGDIEIFNGDIFDGITCIKIPDLTELYQAINSLNH</sequence>